<proteinExistence type="predicted"/>
<name>A0A5B8VV75_9SPHI</name>
<sequence length="321" mass="36343">MAAISIKQKPHIQQVDYIRAIAALAVTLYHLGGKTLPVLNYGWLGVYMFFLLSGFIICWAIPENYSWKLGGRFILKRVIRIEPPYIISIVLAIIMNFFWVAHYRPDWVNAVCHLAYLNSFLGQPYLSPVYWTLGIEFQFYLFVALCFPLFTGRWGQWLLLLLSILPIFLHVPGTTLINSFPVFALGIFYYLYRVKGKALSNVLVFGGLITACSVYLVGVSQTCAALFALGLLLLPLKTNSVISFLSKISFSLYLTHDIIGSNLVVYLGMLLPKTLFFKGVEFLTGIGMSVLFAWLFYLLVEKPCLKLSKRVNYNLSLKVIS</sequence>
<dbReference type="EMBL" id="CP042437">
    <property type="protein sequence ID" value="QEC75477.1"/>
    <property type="molecule type" value="Genomic_DNA"/>
</dbReference>
<dbReference type="PANTHER" id="PTHR23028:SF53">
    <property type="entry name" value="ACYL_TRANSF_3 DOMAIN-CONTAINING PROTEIN"/>
    <property type="match status" value="1"/>
</dbReference>
<evidence type="ECO:0000313" key="3">
    <source>
        <dbReference type="EMBL" id="QEC75477.1"/>
    </source>
</evidence>
<feature type="transmembrane region" description="Helical" evidence="1">
    <location>
        <begin position="248"/>
        <end position="270"/>
    </location>
</feature>
<dbReference type="RefSeq" id="WP_147052622.1">
    <property type="nucleotide sequence ID" value="NZ_CP042437.1"/>
</dbReference>
<evidence type="ECO:0000259" key="2">
    <source>
        <dbReference type="Pfam" id="PF01757"/>
    </source>
</evidence>
<dbReference type="GO" id="GO:0016747">
    <property type="term" value="F:acyltransferase activity, transferring groups other than amino-acyl groups"/>
    <property type="evidence" value="ECO:0007669"/>
    <property type="project" value="InterPro"/>
</dbReference>
<keyword evidence="3" id="KW-0012">Acyltransferase</keyword>
<evidence type="ECO:0000256" key="1">
    <source>
        <dbReference type="SAM" id="Phobius"/>
    </source>
</evidence>
<feature type="transmembrane region" description="Helical" evidence="1">
    <location>
        <begin position="44"/>
        <end position="62"/>
    </location>
</feature>
<keyword evidence="1" id="KW-0812">Transmembrane</keyword>
<feature type="transmembrane region" description="Helical" evidence="1">
    <location>
        <begin position="129"/>
        <end position="151"/>
    </location>
</feature>
<feature type="transmembrane region" description="Helical" evidence="1">
    <location>
        <begin position="282"/>
        <end position="300"/>
    </location>
</feature>
<feature type="domain" description="Acyltransferase 3" evidence="2">
    <location>
        <begin position="13"/>
        <end position="297"/>
    </location>
</feature>
<keyword evidence="1" id="KW-0472">Membrane</keyword>
<dbReference type="GO" id="GO:0016020">
    <property type="term" value="C:membrane"/>
    <property type="evidence" value="ECO:0007669"/>
    <property type="project" value="TreeGrafter"/>
</dbReference>
<keyword evidence="3" id="KW-0808">Transferase</keyword>
<evidence type="ECO:0000313" key="4">
    <source>
        <dbReference type="Proteomes" id="UP000321362"/>
    </source>
</evidence>
<dbReference type="KEGG" id="mgk:FSB76_05775"/>
<accession>A0A5B8VV75</accession>
<dbReference type="PANTHER" id="PTHR23028">
    <property type="entry name" value="ACETYLTRANSFERASE"/>
    <property type="match status" value="1"/>
</dbReference>
<dbReference type="OrthoDB" id="290051at2"/>
<dbReference type="GO" id="GO:0000271">
    <property type="term" value="P:polysaccharide biosynthetic process"/>
    <property type="evidence" value="ECO:0007669"/>
    <property type="project" value="TreeGrafter"/>
</dbReference>
<feature type="transmembrane region" description="Helical" evidence="1">
    <location>
        <begin position="158"/>
        <end position="191"/>
    </location>
</feature>
<dbReference type="AlphaFoldDB" id="A0A5B8VV75"/>
<organism evidence="3 4">
    <name type="scientific">Mucilaginibacter ginsenosidivorax</name>
    <dbReference type="NCBI Taxonomy" id="862126"/>
    <lineage>
        <taxon>Bacteria</taxon>
        <taxon>Pseudomonadati</taxon>
        <taxon>Bacteroidota</taxon>
        <taxon>Sphingobacteriia</taxon>
        <taxon>Sphingobacteriales</taxon>
        <taxon>Sphingobacteriaceae</taxon>
        <taxon>Mucilaginibacter</taxon>
    </lineage>
</organism>
<feature type="transmembrane region" description="Helical" evidence="1">
    <location>
        <begin position="83"/>
        <end position="101"/>
    </location>
</feature>
<keyword evidence="1" id="KW-1133">Transmembrane helix</keyword>
<keyword evidence="4" id="KW-1185">Reference proteome</keyword>
<gene>
    <name evidence="3" type="ORF">FSB76_05775</name>
</gene>
<dbReference type="Pfam" id="PF01757">
    <property type="entry name" value="Acyl_transf_3"/>
    <property type="match status" value="1"/>
</dbReference>
<dbReference type="Proteomes" id="UP000321362">
    <property type="component" value="Chromosome"/>
</dbReference>
<dbReference type="InterPro" id="IPR002656">
    <property type="entry name" value="Acyl_transf_3_dom"/>
</dbReference>
<reference evidence="3 4" key="1">
    <citation type="journal article" date="2013" name="J. Microbiol.">
        <title>Mucilaginibacter ginsenosidivorax sp. nov., with ginsenoside converting activity isolated from sediment.</title>
        <authorList>
            <person name="Kim J.K."/>
            <person name="Choi T.E."/>
            <person name="Liu Q.M."/>
            <person name="Park H.Y."/>
            <person name="Yi T.H."/>
            <person name="Yoon M.H."/>
            <person name="Kim S.C."/>
            <person name="Im W.T."/>
        </authorList>
    </citation>
    <scope>NUCLEOTIDE SEQUENCE [LARGE SCALE GENOMIC DNA]</scope>
    <source>
        <strain evidence="3 4">KHI28</strain>
    </source>
</reference>
<protein>
    <submittedName>
        <fullName evidence="3">Acyltransferase</fullName>
    </submittedName>
</protein>
<dbReference type="InterPro" id="IPR050879">
    <property type="entry name" value="Acyltransferase_3"/>
</dbReference>
<feature type="transmembrane region" description="Helical" evidence="1">
    <location>
        <begin position="203"/>
        <end position="236"/>
    </location>
</feature>